<organism evidence="2 3">
    <name type="scientific">Arthrobacter livingstonensis</name>
    <dbReference type="NCBI Taxonomy" id="670078"/>
    <lineage>
        <taxon>Bacteria</taxon>
        <taxon>Bacillati</taxon>
        <taxon>Actinomycetota</taxon>
        <taxon>Actinomycetes</taxon>
        <taxon>Micrococcales</taxon>
        <taxon>Micrococcaceae</taxon>
        <taxon>Arthrobacter</taxon>
    </lineage>
</organism>
<accession>A0A2V5LHA7</accession>
<dbReference type="GO" id="GO:0016811">
    <property type="term" value="F:hydrolase activity, acting on carbon-nitrogen (but not peptide) bonds, in linear amides"/>
    <property type="evidence" value="ECO:0007669"/>
    <property type="project" value="TreeGrafter"/>
</dbReference>
<dbReference type="GO" id="GO:0016137">
    <property type="term" value="P:glycoside metabolic process"/>
    <property type="evidence" value="ECO:0007669"/>
    <property type="project" value="UniProtKB-ARBA"/>
</dbReference>
<keyword evidence="1" id="KW-0862">Zinc</keyword>
<evidence type="ECO:0000313" key="2">
    <source>
        <dbReference type="EMBL" id="PYI69413.1"/>
    </source>
</evidence>
<protein>
    <submittedName>
        <fullName evidence="2">1D-myo-inositol 2-acetamido-2-deoxy-alpha-D-glucopyranoside deacetylase</fullName>
    </submittedName>
</protein>
<gene>
    <name evidence="2" type="ORF">CVV68_03190</name>
</gene>
<proteinExistence type="predicted"/>
<evidence type="ECO:0000256" key="1">
    <source>
        <dbReference type="ARBA" id="ARBA00022833"/>
    </source>
</evidence>
<dbReference type="PANTHER" id="PTHR12993:SF26">
    <property type="entry name" value="1D-MYO-INOSITOL 2-ACETAMIDO-2-DEOXY-ALPHA-D-GLUCOPYRANOSIDE DEACETYLASE"/>
    <property type="match status" value="1"/>
</dbReference>
<dbReference type="Gene3D" id="3.40.50.10320">
    <property type="entry name" value="LmbE-like"/>
    <property type="match status" value="1"/>
</dbReference>
<dbReference type="OrthoDB" id="3514174at2"/>
<dbReference type="Pfam" id="PF02585">
    <property type="entry name" value="PIG-L"/>
    <property type="match status" value="1"/>
</dbReference>
<comment type="caution">
    <text evidence="2">The sequence shown here is derived from an EMBL/GenBank/DDBJ whole genome shotgun (WGS) entry which is preliminary data.</text>
</comment>
<evidence type="ECO:0000313" key="3">
    <source>
        <dbReference type="Proteomes" id="UP000247832"/>
    </source>
</evidence>
<name>A0A2V5LHA7_9MICC</name>
<keyword evidence="3" id="KW-1185">Reference proteome</keyword>
<dbReference type="PANTHER" id="PTHR12993">
    <property type="entry name" value="N-ACETYLGLUCOSAMINYL-PHOSPHATIDYLINOSITOL DE-N-ACETYLASE-RELATED"/>
    <property type="match status" value="1"/>
</dbReference>
<dbReference type="SUPFAM" id="SSF102588">
    <property type="entry name" value="LmbE-like"/>
    <property type="match status" value="1"/>
</dbReference>
<dbReference type="InterPro" id="IPR024078">
    <property type="entry name" value="LmbE-like_dom_sf"/>
</dbReference>
<dbReference type="InterPro" id="IPR003737">
    <property type="entry name" value="GlcNAc_PI_deacetylase-related"/>
</dbReference>
<reference evidence="2 3" key="1">
    <citation type="submission" date="2018-05" db="EMBL/GenBank/DDBJ databases">
        <title>Genetic diversity of glacier-inhabiting Cryobacterium bacteria in China and description of Cryobacterium mengkeensis sp. nov. and Arthrobacter glacialis sp. nov.</title>
        <authorList>
            <person name="Liu Q."/>
            <person name="Xin Y.-H."/>
        </authorList>
    </citation>
    <scope>NUCLEOTIDE SEQUENCE [LARGE SCALE GENOMIC DNA]</scope>
    <source>
        <strain evidence="2 3">LI2</strain>
    </source>
</reference>
<sequence length="329" mass="34013">MRRPLAFPSCVCALRICGGGARAPAGRLGAMENPTLLPGVGPDATLLFVHAHPDDETLVTGATMAAYAAAGARVVLLTCTRGELGEVIPPELGHLEVGRQLRLPQEAGMDDAGTGPVAPPADGTGLARERERELASALAALGVGEHLWLGQGLAAPASGEVVFRDSGMQWGTDGRAVAATTVLAGSLSREPLAGEAALVASAIRALRPDAVVTYSADGGYGHPDHVRTHQLTMAALNLAARDAGDAPGWDVPHVFAIVSDRPERPLEPGVPRISVAGNKAAKAAAMREHRTQVVVDGDRYALSDDVWRDISGVEEFVELAPPPSVCGVL</sequence>
<dbReference type="EMBL" id="QJVD01000002">
    <property type="protein sequence ID" value="PYI69413.1"/>
    <property type="molecule type" value="Genomic_DNA"/>
</dbReference>
<dbReference type="AlphaFoldDB" id="A0A2V5LHA7"/>
<dbReference type="Proteomes" id="UP000247832">
    <property type="component" value="Unassembled WGS sequence"/>
</dbReference>